<evidence type="ECO:0000256" key="1">
    <source>
        <dbReference type="SAM" id="SignalP"/>
    </source>
</evidence>
<proteinExistence type="predicted"/>
<gene>
    <name evidence="2" type="ORF">ABE541_09580</name>
</gene>
<dbReference type="EMBL" id="JBDJNQ010000003">
    <property type="protein sequence ID" value="MEN5377511.1"/>
    <property type="molecule type" value="Genomic_DNA"/>
</dbReference>
<evidence type="ECO:0000313" key="2">
    <source>
        <dbReference type="EMBL" id="MEN5377511.1"/>
    </source>
</evidence>
<dbReference type="Proteomes" id="UP001409291">
    <property type="component" value="Unassembled WGS sequence"/>
</dbReference>
<keyword evidence="1" id="KW-0732">Signal</keyword>
<comment type="caution">
    <text evidence="2">The sequence shown here is derived from an EMBL/GenBank/DDBJ whole genome shotgun (WGS) entry which is preliminary data.</text>
</comment>
<organism evidence="2 3">
    <name type="scientific">Sphingobacterium kitahiroshimense</name>
    <dbReference type="NCBI Taxonomy" id="470446"/>
    <lineage>
        <taxon>Bacteria</taxon>
        <taxon>Pseudomonadati</taxon>
        <taxon>Bacteroidota</taxon>
        <taxon>Sphingobacteriia</taxon>
        <taxon>Sphingobacteriales</taxon>
        <taxon>Sphingobacteriaceae</taxon>
        <taxon>Sphingobacterium</taxon>
    </lineage>
</organism>
<name>A0ABV0BRT9_9SPHI</name>
<reference evidence="2 3" key="1">
    <citation type="submission" date="2024-04" db="EMBL/GenBank/DDBJ databases">
        <title>WGS of bacteria from Torrens River.</title>
        <authorList>
            <person name="Wyrsch E.R."/>
            <person name="Drigo B."/>
        </authorList>
    </citation>
    <scope>NUCLEOTIDE SEQUENCE [LARGE SCALE GENOMIC DNA]</scope>
    <source>
        <strain evidence="2 3">TWI391</strain>
    </source>
</reference>
<keyword evidence="3" id="KW-1185">Reference proteome</keyword>
<protein>
    <submittedName>
        <fullName evidence="2">Uncharacterized protein</fullName>
    </submittedName>
</protein>
<feature type="signal peptide" evidence="1">
    <location>
        <begin position="1"/>
        <end position="20"/>
    </location>
</feature>
<evidence type="ECO:0000313" key="3">
    <source>
        <dbReference type="Proteomes" id="UP001409291"/>
    </source>
</evidence>
<sequence>MKKNILKSVAAVLAITGTLASCQNTATKTTTGQDSTLSTDTVAGTEITVTPVSDSKAFPGADLKIASITSEKVGTDSAKVTVKYAVSNFKLTEQTAHEHHMANSHDGQHIHFILDNKPYAALYKPENTVTLALNSEHYLMSFLSRSYHESIKTTEASKLVKFKIDKDGKVVQDAAVTAPSLFYSRPKGEYKGEDTKVLLLDFFLVNTTLATDGNKVLADVNGKQFTLDKWGPYEIKGLPLGDVKVKLTLVDKDGNAVTGDNVSVERDIKLLAQ</sequence>
<dbReference type="RefSeq" id="WP_183916201.1">
    <property type="nucleotide sequence ID" value="NZ_JBDJLH010000004.1"/>
</dbReference>
<accession>A0ABV0BRT9</accession>
<feature type="chain" id="PRO_5045570332" evidence="1">
    <location>
        <begin position="21"/>
        <end position="273"/>
    </location>
</feature>
<dbReference type="PROSITE" id="PS51257">
    <property type="entry name" value="PROKAR_LIPOPROTEIN"/>
    <property type="match status" value="1"/>
</dbReference>